<evidence type="ECO:0000256" key="3">
    <source>
        <dbReference type="ARBA" id="ARBA00022475"/>
    </source>
</evidence>
<dbReference type="InterPro" id="IPR017452">
    <property type="entry name" value="GPCR_Rhodpsn_7TM"/>
</dbReference>
<evidence type="ECO:0000256" key="9">
    <source>
        <dbReference type="ARBA" id="ARBA00023136"/>
    </source>
</evidence>
<dbReference type="PROSITE" id="PS00237">
    <property type="entry name" value="G_PROTEIN_RECEP_F1_1"/>
    <property type="match status" value="1"/>
</dbReference>
<sequence length="293" mass="32719">MKTGKNQSVGTDFLLVGLFQYGRINSLLFVIIATLFTVALTGNIMLIHLIRLDTRLHTPMYFLLSQLSIIDMMYICTTVPKMAVNFLSKSKTITFLGCEIQTYVFLVLGGTEALLLGFMSYDRYVAICHPLCYPILMSKKICCLMVACAWASSSVSAFMHTLYVFQLPFCRSRLIDHFFCEVPALLSLVCQDTSQYEYTILLTSYARVLIVVFHMSSGKGQAKAVSTCSSHLSVASLFYATALFTYTRPHSLHSPSQGKAVAVFYTIITPLLNPFIYSLGNKEVMGAMRRLLG</sequence>
<evidence type="ECO:0000256" key="1">
    <source>
        <dbReference type="ARBA" id="ARBA00002936"/>
    </source>
</evidence>
<dbReference type="CDD" id="cd15421">
    <property type="entry name" value="7tmA_OR2T-like"/>
    <property type="match status" value="1"/>
</dbReference>
<feature type="transmembrane region" description="Helical" evidence="13">
    <location>
        <begin position="260"/>
        <end position="280"/>
    </location>
</feature>
<accession>A0A2K5PJ37</accession>
<dbReference type="PRINTS" id="PR00245">
    <property type="entry name" value="OLFACTORYR"/>
</dbReference>
<evidence type="ECO:0000256" key="6">
    <source>
        <dbReference type="ARBA" id="ARBA00022725"/>
    </source>
</evidence>
<gene>
    <name evidence="15" type="primary">OR2AK2</name>
</gene>
<feature type="transmembrane region" description="Helical" evidence="13">
    <location>
        <begin position="61"/>
        <end position="80"/>
    </location>
</feature>
<feature type="transmembrane region" description="Helical" evidence="13">
    <location>
        <begin position="27"/>
        <end position="49"/>
    </location>
</feature>
<evidence type="ECO:0000256" key="8">
    <source>
        <dbReference type="ARBA" id="ARBA00023040"/>
    </source>
</evidence>
<comment type="similarity">
    <text evidence="12">Belongs to the G-protein coupled receptor 1 family.</text>
</comment>
<protein>
    <recommendedName>
        <fullName evidence="13">Olfactory receptor</fullName>
    </recommendedName>
</protein>
<dbReference type="PANTHER" id="PTHR26453">
    <property type="entry name" value="OLFACTORY RECEPTOR"/>
    <property type="match status" value="1"/>
</dbReference>
<dbReference type="GO" id="GO:0004984">
    <property type="term" value="F:olfactory receptor activity"/>
    <property type="evidence" value="ECO:0007669"/>
    <property type="project" value="InterPro"/>
</dbReference>
<dbReference type="GO" id="GO:0004930">
    <property type="term" value="F:G protein-coupled receptor activity"/>
    <property type="evidence" value="ECO:0007669"/>
    <property type="project" value="UniProtKB-KW"/>
</dbReference>
<evidence type="ECO:0000313" key="15">
    <source>
        <dbReference type="Ensembl" id="ENSCCAP00000003648.1"/>
    </source>
</evidence>
<dbReference type="PROSITE" id="PS50262">
    <property type="entry name" value="G_PROTEIN_RECEP_F1_2"/>
    <property type="match status" value="1"/>
</dbReference>
<evidence type="ECO:0000256" key="2">
    <source>
        <dbReference type="ARBA" id="ARBA00004651"/>
    </source>
</evidence>
<feature type="transmembrane region" description="Helical" evidence="13">
    <location>
        <begin position="198"/>
        <end position="216"/>
    </location>
</feature>
<keyword evidence="8 12" id="KW-0297">G-protein coupled receptor</keyword>
<dbReference type="Gene3D" id="1.20.1070.10">
    <property type="entry name" value="Rhodopsin 7-helix transmembrane proteins"/>
    <property type="match status" value="1"/>
</dbReference>
<evidence type="ECO:0000259" key="14">
    <source>
        <dbReference type="PROSITE" id="PS50262"/>
    </source>
</evidence>
<evidence type="ECO:0000256" key="4">
    <source>
        <dbReference type="ARBA" id="ARBA00022606"/>
    </source>
</evidence>
<feature type="domain" description="G-protein coupled receptors family 1 profile" evidence="14">
    <location>
        <begin position="42"/>
        <end position="277"/>
    </location>
</feature>
<evidence type="ECO:0000256" key="10">
    <source>
        <dbReference type="ARBA" id="ARBA00023170"/>
    </source>
</evidence>
<dbReference type="PRINTS" id="PR00237">
    <property type="entry name" value="GPCRRHODOPSN"/>
</dbReference>
<comment type="function">
    <text evidence="1">Odorant receptor.</text>
</comment>
<dbReference type="OMA" id="KICCLMV"/>
<evidence type="ECO:0000256" key="13">
    <source>
        <dbReference type="RuleBase" id="RU363047"/>
    </source>
</evidence>
<dbReference type="GO" id="GO:0005886">
    <property type="term" value="C:plasma membrane"/>
    <property type="evidence" value="ECO:0007669"/>
    <property type="project" value="UniProtKB-SubCell"/>
</dbReference>
<keyword evidence="4 13" id="KW-0716">Sensory transduction</keyword>
<keyword evidence="7 13" id="KW-1133">Transmembrane helix</keyword>
<proteinExistence type="inferred from homology"/>
<dbReference type="STRING" id="9516.ENSCCAP00000003648"/>
<evidence type="ECO:0000256" key="7">
    <source>
        <dbReference type="ARBA" id="ARBA00022989"/>
    </source>
</evidence>
<organism evidence="15 16">
    <name type="scientific">Cebus imitator</name>
    <name type="common">Panamanian white-faced capuchin</name>
    <name type="synonym">Cebus capucinus imitator</name>
    <dbReference type="NCBI Taxonomy" id="2715852"/>
    <lineage>
        <taxon>Eukaryota</taxon>
        <taxon>Metazoa</taxon>
        <taxon>Chordata</taxon>
        <taxon>Craniata</taxon>
        <taxon>Vertebrata</taxon>
        <taxon>Euteleostomi</taxon>
        <taxon>Mammalia</taxon>
        <taxon>Eutheria</taxon>
        <taxon>Euarchontoglires</taxon>
        <taxon>Primates</taxon>
        <taxon>Haplorrhini</taxon>
        <taxon>Platyrrhini</taxon>
        <taxon>Cebidae</taxon>
        <taxon>Cebinae</taxon>
        <taxon>Cebus</taxon>
    </lineage>
</organism>
<keyword evidence="9 13" id="KW-0472">Membrane</keyword>
<comment type="subcellular location">
    <subcellularLocation>
        <location evidence="2 13">Cell membrane</location>
        <topology evidence="2 13">Multi-pass membrane protein</topology>
    </subcellularLocation>
</comment>
<dbReference type="Pfam" id="PF13853">
    <property type="entry name" value="7tm_4"/>
    <property type="match status" value="1"/>
</dbReference>
<keyword evidence="5 12" id="KW-0812">Transmembrane</keyword>
<reference evidence="15" key="2">
    <citation type="submission" date="2025-09" db="UniProtKB">
        <authorList>
            <consortium name="Ensembl"/>
        </authorList>
    </citation>
    <scope>IDENTIFICATION</scope>
</reference>
<feature type="transmembrane region" description="Helical" evidence="13">
    <location>
        <begin position="100"/>
        <end position="121"/>
    </location>
</feature>
<evidence type="ECO:0000256" key="12">
    <source>
        <dbReference type="RuleBase" id="RU000688"/>
    </source>
</evidence>
<keyword evidence="6 13" id="KW-0552">Olfaction</keyword>
<evidence type="ECO:0000256" key="11">
    <source>
        <dbReference type="ARBA" id="ARBA00023224"/>
    </source>
</evidence>
<dbReference type="Ensembl" id="ENSCCAT00000020233.1">
    <property type="protein sequence ID" value="ENSCCAP00000003648.1"/>
    <property type="gene ID" value="ENSCCAG00000018716.1"/>
</dbReference>
<keyword evidence="10 12" id="KW-0675">Receptor</keyword>
<feature type="transmembrane region" description="Helical" evidence="13">
    <location>
        <begin position="228"/>
        <end position="248"/>
    </location>
</feature>
<keyword evidence="3 13" id="KW-1003">Cell membrane</keyword>
<keyword evidence="16" id="KW-1185">Reference proteome</keyword>
<dbReference type="AlphaFoldDB" id="A0A2K5PJ37"/>
<dbReference type="GeneTree" id="ENSGT01150000286923"/>
<dbReference type="InterPro" id="IPR000276">
    <property type="entry name" value="GPCR_Rhodpsn"/>
</dbReference>
<dbReference type="SUPFAM" id="SSF81321">
    <property type="entry name" value="Family A G protein-coupled receptor-like"/>
    <property type="match status" value="1"/>
</dbReference>
<evidence type="ECO:0000313" key="16">
    <source>
        <dbReference type="Proteomes" id="UP000233040"/>
    </source>
</evidence>
<dbReference type="InterPro" id="IPR000725">
    <property type="entry name" value="Olfact_rcpt"/>
</dbReference>
<dbReference type="FunFam" id="1.20.1070.10:FF:000008">
    <property type="entry name" value="Olfactory receptor"/>
    <property type="match status" value="1"/>
</dbReference>
<evidence type="ECO:0000256" key="5">
    <source>
        <dbReference type="ARBA" id="ARBA00022692"/>
    </source>
</evidence>
<dbReference type="Proteomes" id="UP000233040">
    <property type="component" value="Unassembled WGS sequence"/>
</dbReference>
<keyword evidence="11 12" id="KW-0807">Transducer</keyword>
<name>A0A2K5PJ37_CEBIM</name>
<reference evidence="15" key="1">
    <citation type="submission" date="2025-08" db="UniProtKB">
        <authorList>
            <consortium name="Ensembl"/>
        </authorList>
    </citation>
    <scope>IDENTIFICATION</scope>
</reference>
<feature type="transmembrane region" description="Helical" evidence="13">
    <location>
        <begin position="141"/>
        <end position="165"/>
    </location>
</feature>